<dbReference type="InterPro" id="IPR001872">
    <property type="entry name" value="Peptidase_A8"/>
</dbReference>
<dbReference type="RefSeq" id="WP_274373157.1">
    <property type="nucleotide sequence ID" value="NZ_CP072943.1"/>
</dbReference>
<dbReference type="PRINTS" id="PR00781">
    <property type="entry name" value="LIPOSIGPTASE"/>
</dbReference>
<sequence length="140" mass="14325">MRRLLPPLCLAGALQLLSAAIGALGLPVTWNDGVALSAFGASPAAVTLGLAGLAAVTFLFRRRDRLAATGLTLLWGGAASNVVDRLVHGAVMDYIPLPLPPFPTLPPPLPSPPAVIHLNGADLALLAGALCLLLSTRRKG</sequence>
<proteinExistence type="inferred from homology"/>
<dbReference type="AlphaFoldDB" id="A0A9Q7APW3"/>
<feature type="transmembrane region" description="Helical" evidence="10">
    <location>
        <begin position="72"/>
        <end position="95"/>
    </location>
</feature>
<evidence type="ECO:0000256" key="3">
    <source>
        <dbReference type="ARBA" id="ARBA00022670"/>
    </source>
</evidence>
<organism evidence="11 12">
    <name type="scientific">Aminithiophilus ramosus</name>
    <dbReference type="NCBI Taxonomy" id="3029084"/>
    <lineage>
        <taxon>Bacteria</taxon>
        <taxon>Thermotogati</taxon>
        <taxon>Synergistota</taxon>
        <taxon>Synergistia</taxon>
        <taxon>Synergistales</taxon>
        <taxon>Aminithiophilaceae</taxon>
        <taxon>Aminithiophilus</taxon>
    </lineage>
</organism>
<keyword evidence="3" id="KW-0645">Protease</keyword>
<dbReference type="PANTHER" id="PTHR33695:SF1">
    <property type="entry name" value="LIPOPROTEIN SIGNAL PEPTIDASE"/>
    <property type="match status" value="1"/>
</dbReference>
<keyword evidence="6" id="KW-0378">Hydrolase</keyword>
<accession>A0A9Q7APW3</accession>
<keyword evidence="4 10" id="KW-0812">Transmembrane</keyword>
<reference evidence="12" key="1">
    <citation type="submission" date="2021-04" db="EMBL/GenBank/DDBJ databases">
        <title>A novel Synergistetes isolate from a pyrite-forming mixed culture.</title>
        <authorList>
            <person name="Bunk B."/>
            <person name="Sproer C."/>
            <person name="Spring S."/>
            <person name="Pester M."/>
        </authorList>
    </citation>
    <scope>NUCLEOTIDE SEQUENCE [LARGE SCALE GENOMIC DNA]</scope>
    <source>
        <strain evidence="12">J.5.4.2-T.3.5.2</strain>
    </source>
</reference>
<feature type="transmembrane region" description="Helical" evidence="10">
    <location>
        <begin position="115"/>
        <end position="134"/>
    </location>
</feature>
<dbReference type="GO" id="GO:0006508">
    <property type="term" value="P:proteolysis"/>
    <property type="evidence" value="ECO:0007669"/>
    <property type="project" value="UniProtKB-KW"/>
</dbReference>
<dbReference type="EMBL" id="CP072943">
    <property type="protein sequence ID" value="QTX31956.1"/>
    <property type="molecule type" value="Genomic_DNA"/>
</dbReference>
<keyword evidence="8 10" id="KW-0472">Membrane</keyword>
<keyword evidence="7 10" id="KW-1133">Transmembrane helix</keyword>
<evidence type="ECO:0000256" key="1">
    <source>
        <dbReference type="ARBA" id="ARBA00006139"/>
    </source>
</evidence>
<dbReference type="GO" id="GO:0016020">
    <property type="term" value="C:membrane"/>
    <property type="evidence" value="ECO:0007669"/>
    <property type="project" value="InterPro"/>
</dbReference>
<evidence type="ECO:0000256" key="10">
    <source>
        <dbReference type="SAM" id="Phobius"/>
    </source>
</evidence>
<feature type="transmembrane region" description="Helical" evidence="10">
    <location>
        <begin position="35"/>
        <end position="60"/>
    </location>
</feature>
<dbReference type="GO" id="GO:0004190">
    <property type="term" value="F:aspartic-type endopeptidase activity"/>
    <property type="evidence" value="ECO:0007669"/>
    <property type="project" value="UniProtKB-KW"/>
</dbReference>
<evidence type="ECO:0000256" key="8">
    <source>
        <dbReference type="ARBA" id="ARBA00023136"/>
    </source>
</evidence>
<dbReference type="Proteomes" id="UP000671879">
    <property type="component" value="Chromosome"/>
</dbReference>
<name>A0A9Q7APW3_9BACT</name>
<evidence type="ECO:0000256" key="7">
    <source>
        <dbReference type="ARBA" id="ARBA00022989"/>
    </source>
</evidence>
<dbReference type="Pfam" id="PF01252">
    <property type="entry name" value="Peptidase_A8"/>
    <property type="match status" value="1"/>
</dbReference>
<keyword evidence="12" id="KW-1185">Reference proteome</keyword>
<evidence type="ECO:0000256" key="5">
    <source>
        <dbReference type="ARBA" id="ARBA00022750"/>
    </source>
</evidence>
<evidence type="ECO:0000256" key="6">
    <source>
        <dbReference type="ARBA" id="ARBA00022801"/>
    </source>
</evidence>
<gene>
    <name evidence="11" type="ORF">KAR29_11640</name>
</gene>
<keyword evidence="2" id="KW-1003">Cell membrane</keyword>
<comment type="similarity">
    <text evidence="1 9">Belongs to the peptidase A8 family.</text>
</comment>
<evidence type="ECO:0000256" key="9">
    <source>
        <dbReference type="RuleBase" id="RU004181"/>
    </source>
</evidence>
<evidence type="ECO:0000256" key="4">
    <source>
        <dbReference type="ARBA" id="ARBA00022692"/>
    </source>
</evidence>
<evidence type="ECO:0000256" key="2">
    <source>
        <dbReference type="ARBA" id="ARBA00022475"/>
    </source>
</evidence>
<keyword evidence="5" id="KW-0064">Aspartyl protease</keyword>
<protein>
    <submittedName>
        <fullName evidence="11">Signal peptidase II</fullName>
    </submittedName>
</protein>
<dbReference type="KEGG" id="aram:KAR29_11640"/>
<dbReference type="PANTHER" id="PTHR33695">
    <property type="entry name" value="LIPOPROTEIN SIGNAL PEPTIDASE"/>
    <property type="match status" value="1"/>
</dbReference>
<evidence type="ECO:0000313" key="12">
    <source>
        <dbReference type="Proteomes" id="UP000671879"/>
    </source>
</evidence>
<evidence type="ECO:0000313" key="11">
    <source>
        <dbReference type="EMBL" id="QTX31956.1"/>
    </source>
</evidence>